<proteinExistence type="predicted"/>
<evidence type="ECO:0000313" key="2">
    <source>
        <dbReference type="Proteomes" id="UP000793456"/>
    </source>
</evidence>
<dbReference type="Proteomes" id="UP000793456">
    <property type="component" value="Chromosome IV"/>
</dbReference>
<protein>
    <submittedName>
        <fullName evidence="1">Uncharacterized protein</fullName>
    </submittedName>
</protein>
<evidence type="ECO:0000313" key="1">
    <source>
        <dbReference type="EMBL" id="TMS20105.1"/>
    </source>
</evidence>
<keyword evidence="2" id="KW-1185">Reference proteome</keyword>
<reference evidence="1" key="1">
    <citation type="submission" date="2018-11" db="EMBL/GenBank/DDBJ databases">
        <title>The sequence and de novo assembly of Larimichthys crocea genome using PacBio and Hi-C technologies.</title>
        <authorList>
            <person name="Xu P."/>
            <person name="Chen B."/>
            <person name="Zhou Z."/>
            <person name="Ke Q."/>
            <person name="Wu Y."/>
            <person name="Bai H."/>
            <person name="Pu F."/>
        </authorList>
    </citation>
    <scope>NUCLEOTIDE SEQUENCE</scope>
    <source>
        <tissue evidence="1">Muscle</tissue>
    </source>
</reference>
<dbReference type="EMBL" id="CM011677">
    <property type="protein sequence ID" value="TMS20105.1"/>
    <property type="molecule type" value="Genomic_DNA"/>
</dbReference>
<feature type="non-terminal residue" evidence="1">
    <location>
        <position position="1"/>
    </location>
</feature>
<name>A0ACD3RL47_LARCR</name>
<accession>A0ACD3RL47</accession>
<comment type="caution">
    <text evidence="1">The sequence shown here is derived from an EMBL/GenBank/DDBJ whole genome shotgun (WGS) entry which is preliminary data.</text>
</comment>
<gene>
    <name evidence="1" type="ORF">E3U43_006598</name>
</gene>
<organism evidence="1 2">
    <name type="scientific">Larimichthys crocea</name>
    <name type="common">Large yellow croaker</name>
    <name type="synonym">Pseudosciaena crocea</name>
    <dbReference type="NCBI Taxonomy" id="215358"/>
    <lineage>
        <taxon>Eukaryota</taxon>
        <taxon>Metazoa</taxon>
        <taxon>Chordata</taxon>
        <taxon>Craniata</taxon>
        <taxon>Vertebrata</taxon>
        <taxon>Euteleostomi</taxon>
        <taxon>Actinopterygii</taxon>
        <taxon>Neopterygii</taxon>
        <taxon>Teleostei</taxon>
        <taxon>Neoteleostei</taxon>
        <taxon>Acanthomorphata</taxon>
        <taxon>Eupercaria</taxon>
        <taxon>Sciaenidae</taxon>
        <taxon>Larimichthys</taxon>
    </lineage>
</organism>
<sequence length="287" mass="30044">YYEMSYGLNIEMHKQHQQQVVQAMERAKQVTMGELNASIGQQLQAQHLSQHAQGLPVGPHPSGLPHPGLALGGGSGLLALSGALGAQLAAKDERAHLEAAAAAAAAAEHHRDREAGPSSLSNGDKGRSADYLSNGKKRKADEKEFMTDYGSDADKSDDNLVVDEDPSSPRSVQSYSSRENGLDKMPPSRKEGPPQASPTSLASSSSAASPSRGKEPPQREKSSTPGMKPGTPMSQESNTPGPSGPPQFRPVPGKPGVDLALGSEKPPGGARSVPSRGLWPAPSRCER</sequence>